<comment type="caution">
    <text evidence="1">The sequence shown here is derived from an EMBL/GenBank/DDBJ whole genome shotgun (WGS) entry which is preliminary data.</text>
</comment>
<protein>
    <submittedName>
        <fullName evidence="1">Uncharacterized protein</fullName>
    </submittedName>
</protein>
<sequence length="127" mass="13602">MHTTRTGLPAADGCELHDAGIDWDAIRVPRVPGLTALDILGPRSGAVIDDGHALYWFLPLGTVDAWQVESTWPLTAGSSLTVPPARRTQGPGPYWRICPGDTNWHTEPAALRAAIEDALEACVPNTP</sequence>
<dbReference type="Proteomes" id="UP001595834">
    <property type="component" value="Unassembled WGS sequence"/>
</dbReference>
<proteinExistence type="predicted"/>
<name>A0ABV9UTN2_9ACTN</name>
<accession>A0ABV9UTN2</accession>
<dbReference type="EMBL" id="JBHSIZ010000035">
    <property type="protein sequence ID" value="MFC4959738.1"/>
    <property type="molecule type" value="Genomic_DNA"/>
</dbReference>
<evidence type="ECO:0000313" key="2">
    <source>
        <dbReference type="Proteomes" id="UP001595834"/>
    </source>
</evidence>
<organism evidence="1 2">
    <name type="scientific">Streptomyces mauvecolor</name>
    <dbReference type="NCBI Taxonomy" id="58345"/>
    <lineage>
        <taxon>Bacteria</taxon>
        <taxon>Bacillati</taxon>
        <taxon>Actinomycetota</taxon>
        <taxon>Actinomycetes</taxon>
        <taxon>Kitasatosporales</taxon>
        <taxon>Streptomycetaceae</taxon>
        <taxon>Streptomyces</taxon>
    </lineage>
</organism>
<gene>
    <name evidence="1" type="ORF">ACFPFX_25955</name>
</gene>
<dbReference type="RefSeq" id="WP_344380592.1">
    <property type="nucleotide sequence ID" value="NZ_BAAASQ010000049.1"/>
</dbReference>
<keyword evidence="2" id="KW-1185">Reference proteome</keyword>
<evidence type="ECO:0000313" key="1">
    <source>
        <dbReference type="EMBL" id="MFC4959738.1"/>
    </source>
</evidence>
<reference evidence="2" key="1">
    <citation type="journal article" date="2019" name="Int. J. Syst. Evol. Microbiol.">
        <title>The Global Catalogue of Microorganisms (GCM) 10K type strain sequencing project: providing services to taxonomists for standard genome sequencing and annotation.</title>
        <authorList>
            <consortium name="The Broad Institute Genomics Platform"/>
            <consortium name="The Broad Institute Genome Sequencing Center for Infectious Disease"/>
            <person name="Wu L."/>
            <person name="Ma J."/>
        </authorList>
    </citation>
    <scope>NUCLEOTIDE SEQUENCE [LARGE SCALE GENOMIC DNA]</scope>
    <source>
        <strain evidence="2">CCM 7224</strain>
    </source>
</reference>